<organism evidence="13 14">
    <name type="scientific">Rhizopogon vesiculosus</name>
    <dbReference type="NCBI Taxonomy" id="180088"/>
    <lineage>
        <taxon>Eukaryota</taxon>
        <taxon>Fungi</taxon>
        <taxon>Dikarya</taxon>
        <taxon>Basidiomycota</taxon>
        <taxon>Agaricomycotina</taxon>
        <taxon>Agaricomycetes</taxon>
        <taxon>Agaricomycetidae</taxon>
        <taxon>Boletales</taxon>
        <taxon>Suillineae</taxon>
        <taxon>Rhizopogonaceae</taxon>
        <taxon>Rhizopogon</taxon>
    </lineage>
</organism>
<evidence type="ECO:0000313" key="13">
    <source>
        <dbReference type="EMBL" id="OJA13014.1"/>
    </source>
</evidence>
<gene>
    <name evidence="13" type="ORF">AZE42_03534</name>
</gene>
<dbReference type="GO" id="GO:0045048">
    <property type="term" value="P:protein insertion into ER membrane"/>
    <property type="evidence" value="ECO:0007669"/>
    <property type="project" value="InterPro"/>
</dbReference>
<dbReference type="InterPro" id="IPR011990">
    <property type="entry name" value="TPR-like_helical_dom_sf"/>
</dbReference>
<feature type="region of interest" description="Disordered" evidence="12">
    <location>
        <begin position="72"/>
        <end position="94"/>
    </location>
</feature>
<evidence type="ECO:0000256" key="1">
    <source>
        <dbReference type="ARBA" id="ARBA00004477"/>
    </source>
</evidence>
<dbReference type="GO" id="GO:0016125">
    <property type="term" value="P:sterol metabolic process"/>
    <property type="evidence" value="ECO:0007669"/>
    <property type="project" value="UniProtKB-UniRule"/>
</dbReference>
<reference evidence="13 14" key="1">
    <citation type="submission" date="2016-03" db="EMBL/GenBank/DDBJ databases">
        <title>Comparative genomics of the ectomycorrhizal sister species Rhizopogon vinicolor and Rhizopogon vesiculosus (Basidiomycota: Boletales) reveals a divergence of the mating type B locus.</title>
        <authorList>
            <person name="Mujic A.B."/>
            <person name="Kuo A."/>
            <person name="Tritt A."/>
            <person name="Lipzen A."/>
            <person name="Chen C."/>
            <person name="Johnson J."/>
            <person name="Sharma A."/>
            <person name="Barry K."/>
            <person name="Grigoriev I.V."/>
            <person name="Spatafora J.W."/>
        </authorList>
    </citation>
    <scope>NUCLEOTIDE SEQUENCE [LARGE SCALE GENOMIC DNA]</scope>
    <source>
        <strain evidence="13 14">AM-OR11-056</strain>
    </source>
</reference>
<feature type="transmembrane region" description="Helical" evidence="11">
    <location>
        <begin position="104"/>
        <end position="124"/>
    </location>
</feature>
<dbReference type="EMBL" id="LVVM01004394">
    <property type="protein sequence ID" value="OJA13014.1"/>
    <property type="molecule type" value="Genomic_DNA"/>
</dbReference>
<protein>
    <recommendedName>
        <fullName evidence="11">Protein ARV</fullName>
    </recommendedName>
</protein>
<dbReference type="Proteomes" id="UP000183567">
    <property type="component" value="Unassembled WGS sequence"/>
</dbReference>
<dbReference type="AlphaFoldDB" id="A0A1J8PUV4"/>
<dbReference type="OrthoDB" id="10252405at2759"/>
<dbReference type="Pfam" id="PF04190">
    <property type="entry name" value="GET4"/>
    <property type="match status" value="1"/>
</dbReference>
<dbReference type="PANTHER" id="PTHR12875:SF0">
    <property type="entry name" value="GOLGI TO ER TRAFFIC PROTEIN 4 HOMOLOG"/>
    <property type="match status" value="1"/>
</dbReference>
<evidence type="ECO:0000256" key="9">
    <source>
        <dbReference type="ARBA" id="ARBA00023098"/>
    </source>
</evidence>
<proteinExistence type="inferred from homology"/>
<name>A0A1J8PUV4_9AGAM</name>
<evidence type="ECO:0000256" key="12">
    <source>
        <dbReference type="SAM" id="MobiDB-lite"/>
    </source>
</evidence>
<dbReference type="InterPro" id="IPR007317">
    <property type="entry name" value="GET4"/>
</dbReference>
<feature type="compositionally biased region" description="Gly residues" evidence="12">
    <location>
        <begin position="634"/>
        <end position="643"/>
    </location>
</feature>
<evidence type="ECO:0000256" key="5">
    <source>
        <dbReference type="ARBA" id="ARBA00022692"/>
    </source>
</evidence>
<keyword evidence="4 11" id="KW-0813">Transport</keyword>
<dbReference type="GO" id="GO:0006665">
    <property type="term" value="P:sphingolipid metabolic process"/>
    <property type="evidence" value="ECO:0007669"/>
    <property type="project" value="UniProtKB-UniRule"/>
</dbReference>
<keyword evidence="6 11" id="KW-0256">Endoplasmic reticulum</keyword>
<accession>A0A1J8PUV4</accession>
<keyword evidence="7 11" id="KW-1133">Transmembrane helix</keyword>
<keyword evidence="10 11" id="KW-0472">Membrane</keyword>
<dbReference type="GO" id="GO:0005829">
    <property type="term" value="C:cytosol"/>
    <property type="evidence" value="ECO:0007669"/>
    <property type="project" value="TreeGrafter"/>
</dbReference>
<dbReference type="InterPro" id="IPR007290">
    <property type="entry name" value="Arv1"/>
</dbReference>
<feature type="region of interest" description="Disordered" evidence="12">
    <location>
        <begin position="623"/>
        <end position="660"/>
    </location>
</feature>
<dbReference type="GO" id="GO:0005789">
    <property type="term" value="C:endoplasmic reticulum membrane"/>
    <property type="evidence" value="ECO:0007669"/>
    <property type="project" value="UniProtKB-SubCell"/>
</dbReference>
<comment type="function">
    <text evidence="11">Regulates also the sphingolipid metabolism.</text>
</comment>
<feature type="transmembrane region" description="Helical" evidence="11">
    <location>
        <begin position="144"/>
        <end position="177"/>
    </location>
</feature>
<dbReference type="PANTHER" id="PTHR12875">
    <property type="entry name" value="GOLGI TO ER TRAFFIC PROTEIN 4 HOMOLOG"/>
    <property type="match status" value="1"/>
</dbReference>
<feature type="transmembrane region" description="Helical" evidence="11">
    <location>
        <begin position="197"/>
        <end position="221"/>
    </location>
</feature>
<evidence type="ECO:0000256" key="7">
    <source>
        <dbReference type="ARBA" id="ARBA00022989"/>
    </source>
</evidence>
<evidence type="ECO:0000256" key="6">
    <source>
        <dbReference type="ARBA" id="ARBA00022824"/>
    </source>
</evidence>
<evidence type="ECO:0000256" key="10">
    <source>
        <dbReference type="ARBA" id="ARBA00023136"/>
    </source>
</evidence>
<dbReference type="STRING" id="180088.A0A1J8PUV4"/>
<evidence type="ECO:0000256" key="11">
    <source>
        <dbReference type="RuleBase" id="RU368065"/>
    </source>
</evidence>
<keyword evidence="9 11" id="KW-0443">Lipid metabolism</keyword>
<keyword evidence="11" id="KW-0746">Sphingolipid metabolism</keyword>
<comment type="similarity">
    <text evidence="3 11">Belongs to the ARV1 family.</text>
</comment>
<evidence type="ECO:0000256" key="8">
    <source>
        <dbReference type="ARBA" id="ARBA00023055"/>
    </source>
</evidence>
<keyword evidence="14" id="KW-1185">Reference proteome</keyword>
<comment type="function">
    <text evidence="11">Mediator of sterol homeostasis involved in sterol uptake, trafficking and distribution into membranes.</text>
</comment>
<evidence type="ECO:0000256" key="4">
    <source>
        <dbReference type="ARBA" id="ARBA00022448"/>
    </source>
</evidence>
<dbReference type="Pfam" id="PF04161">
    <property type="entry name" value="Arv1"/>
    <property type="match status" value="1"/>
</dbReference>
<comment type="caution">
    <text evidence="13">The sequence shown here is derived from an EMBL/GenBank/DDBJ whole genome shotgun (WGS) entry which is preliminary data.</text>
</comment>
<dbReference type="GO" id="GO:0032366">
    <property type="term" value="P:intracellular sterol transport"/>
    <property type="evidence" value="ECO:0007669"/>
    <property type="project" value="UniProtKB-UniRule"/>
</dbReference>
<evidence type="ECO:0000313" key="14">
    <source>
        <dbReference type="Proteomes" id="UP000183567"/>
    </source>
</evidence>
<keyword evidence="11" id="KW-0333">Golgi apparatus</keyword>
<evidence type="ECO:0000256" key="3">
    <source>
        <dbReference type="ARBA" id="ARBA00009187"/>
    </source>
</evidence>
<keyword evidence="5 11" id="KW-0812">Transmembrane</keyword>
<comment type="subcellular location">
    <subcellularLocation>
        <location evidence="1 11">Endoplasmic reticulum membrane</location>
        <topology evidence="1 11">Multi-pass membrane protein</topology>
    </subcellularLocation>
    <subcellularLocation>
        <location evidence="11">Golgi apparatus membrane</location>
        <topology evidence="11">Multi-pass membrane protein</topology>
    </subcellularLocation>
</comment>
<evidence type="ECO:0000256" key="2">
    <source>
        <dbReference type="ARBA" id="ARBA00005351"/>
    </source>
</evidence>
<dbReference type="Gene3D" id="1.25.40.10">
    <property type="entry name" value="Tetratricopeptide repeat domain"/>
    <property type="match status" value="1"/>
</dbReference>
<dbReference type="GO" id="GO:0097036">
    <property type="term" value="P:regulation of plasma membrane sterol distribution"/>
    <property type="evidence" value="ECO:0007669"/>
    <property type="project" value="UniProtKB-UniRule"/>
</dbReference>
<keyword evidence="8 11" id="KW-0445">Lipid transport</keyword>
<dbReference type="GO" id="GO:0000139">
    <property type="term" value="C:Golgi membrane"/>
    <property type="evidence" value="ECO:0007669"/>
    <property type="project" value="UniProtKB-SubCell"/>
</dbReference>
<sequence length="660" mass="73748">MPICITCTHPISHLYTVYESAYNLRLEQCSKCLKFADPYVEHDSLTLLLDLILLKREVYRHLIYNRGTEPRKAFRKSKSNPGESEVEDQSLAARNNQRRDKDRWWLILKLACGLIIVDAFIRWAQLNPQISADVSRWTVETNIVFLRIIVGCLIETVAFHGGVMFASYFVLMLSDYFRSRRRTLPSEISGVRQQFKLSLIPLTIFYSSLTKLFLLFLLTIWRPSASTPGGSPYSWDPSYYRSTFVTRALEIWDEDKLDREWVIRNVLGGMATGFGLRVVLDCHPVFTTVWDPWYHQEHTATSNAYEHPSPLTLTLTMPAVSSPSSRALNAILPLVASGQPYEAHQKARTFASRYNKSGQYDTAIDVLFQSARELLKVGQQGSGTDLTLFLLDVYESKGEVVNDESRGRLTQLIALTGSSGSWRKTIIDRSIAWSAKHGDCPAGDQDMHHYIGELLYKDGAFNIAESHFLASGKRDSARLLADMMVEWSAAGGAPGIFALRGTLPYLQNGNILAARTFIFQFISQLISSRPNIRSPLQTSPLPVTPTSEITHTKEPLLNFCQLAVLTCQRANRDKNQAIRESWVRLCGTYQSKGGALATKEVRAVLQEIATLYFAIPPPRTQPDNPFGAMLSTMMGGGPPGGGAPTRRLLSPAGPSTPGLD</sequence>
<comment type="similarity">
    <text evidence="2">Belongs to the GET4 family.</text>
</comment>